<keyword evidence="1" id="KW-1133">Transmembrane helix</keyword>
<organism evidence="2">
    <name type="scientific">Anguilla anguilla</name>
    <name type="common">European freshwater eel</name>
    <name type="synonym">Muraena anguilla</name>
    <dbReference type="NCBI Taxonomy" id="7936"/>
    <lineage>
        <taxon>Eukaryota</taxon>
        <taxon>Metazoa</taxon>
        <taxon>Chordata</taxon>
        <taxon>Craniata</taxon>
        <taxon>Vertebrata</taxon>
        <taxon>Euteleostomi</taxon>
        <taxon>Actinopterygii</taxon>
        <taxon>Neopterygii</taxon>
        <taxon>Teleostei</taxon>
        <taxon>Anguilliformes</taxon>
        <taxon>Anguillidae</taxon>
        <taxon>Anguilla</taxon>
    </lineage>
</organism>
<dbReference type="EMBL" id="GBXM01086491">
    <property type="protein sequence ID" value="JAH22086.1"/>
    <property type="molecule type" value="Transcribed_RNA"/>
</dbReference>
<evidence type="ECO:0000313" key="2">
    <source>
        <dbReference type="EMBL" id="JAH22086.1"/>
    </source>
</evidence>
<accession>A0A0E9QYR6</accession>
<feature type="transmembrane region" description="Helical" evidence="1">
    <location>
        <begin position="15"/>
        <end position="33"/>
    </location>
</feature>
<protein>
    <submittedName>
        <fullName evidence="2">Uncharacterized protein</fullName>
    </submittedName>
</protein>
<keyword evidence="1" id="KW-0472">Membrane</keyword>
<name>A0A0E9QYR6_ANGAN</name>
<reference evidence="2" key="2">
    <citation type="journal article" date="2015" name="Fish Shellfish Immunol.">
        <title>Early steps in the European eel (Anguilla anguilla)-Vibrio vulnificus interaction in the gills: Role of the RtxA13 toxin.</title>
        <authorList>
            <person name="Callol A."/>
            <person name="Pajuelo D."/>
            <person name="Ebbesson L."/>
            <person name="Teles M."/>
            <person name="MacKenzie S."/>
            <person name="Amaro C."/>
        </authorList>
    </citation>
    <scope>NUCLEOTIDE SEQUENCE</scope>
</reference>
<dbReference type="AlphaFoldDB" id="A0A0E9QYR6"/>
<evidence type="ECO:0000256" key="1">
    <source>
        <dbReference type="SAM" id="Phobius"/>
    </source>
</evidence>
<keyword evidence="1" id="KW-0812">Transmembrane</keyword>
<proteinExistence type="predicted"/>
<reference evidence="2" key="1">
    <citation type="submission" date="2014-11" db="EMBL/GenBank/DDBJ databases">
        <authorList>
            <person name="Amaro Gonzalez C."/>
        </authorList>
    </citation>
    <scope>NUCLEOTIDE SEQUENCE</scope>
</reference>
<sequence length="38" mass="4466">MKGLFPVRLNLLKNLHVYFLIFTLALMHFNTLFKGLSD</sequence>